<evidence type="ECO:0000313" key="2">
    <source>
        <dbReference type="Proteomes" id="UP000280434"/>
    </source>
</evidence>
<comment type="caution">
    <text evidence="1">The sequence shown here is derived from an EMBL/GenBank/DDBJ whole genome shotgun (WGS) entry which is preliminary data.</text>
</comment>
<name>A0A494XKZ7_9BURK</name>
<sequence length="264" mass="29090">MTEVRRIFDAEWICYAREGNAMPNIPAMLVAAHDIKAQIDGLLLRGSVQDSGEHRVAATLCLTIAEQFAATLHLIEGGFSSHAPVMVRSMLEGHANLLNLVGDPAFVDQIRYDNARADVVLFTEYAADPEMQGNADAQETLARWKADAEPVRDELEAKGYGKLDVYQRFKRANILSTYVAYRVFCSFAHNQLTTLLALHADRFELRYHVEAPKALTASLLNVAVSILCQAVVTASHYTDLTDAELRQVIDAADATWGAAQALVE</sequence>
<protein>
    <submittedName>
        <fullName evidence="1">Uncharacterized protein</fullName>
    </submittedName>
</protein>
<reference evidence="1 2" key="1">
    <citation type="submission" date="2018-10" db="EMBL/GenBank/DDBJ databases">
        <title>Paraburkholderia sp. 7MK8-2, isolated from soil.</title>
        <authorList>
            <person name="Gao Z.-H."/>
            <person name="Qiu L.-H."/>
        </authorList>
    </citation>
    <scope>NUCLEOTIDE SEQUENCE [LARGE SCALE GENOMIC DNA]</scope>
    <source>
        <strain evidence="1 2">7MK8-2</strain>
    </source>
</reference>
<gene>
    <name evidence="1" type="ORF">D7S89_04670</name>
</gene>
<organism evidence="1 2">
    <name type="scientific">Trinickia fusca</name>
    <dbReference type="NCBI Taxonomy" id="2419777"/>
    <lineage>
        <taxon>Bacteria</taxon>
        <taxon>Pseudomonadati</taxon>
        <taxon>Pseudomonadota</taxon>
        <taxon>Betaproteobacteria</taxon>
        <taxon>Burkholderiales</taxon>
        <taxon>Burkholderiaceae</taxon>
        <taxon>Trinickia</taxon>
    </lineage>
</organism>
<evidence type="ECO:0000313" key="1">
    <source>
        <dbReference type="EMBL" id="RKP50411.1"/>
    </source>
</evidence>
<dbReference type="Pfam" id="PF18928">
    <property type="entry name" value="DUF5677"/>
    <property type="match status" value="1"/>
</dbReference>
<dbReference type="AlphaFoldDB" id="A0A494XKZ7"/>
<dbReference type="Proteomes" id="UP000280434">
    <property type="component" value="Unassembled WGS sequence"/>
</dbReference>
<keyword evidence="2" id="KW-1185">Reference proteome</keyword>
<dbReference type="EMBL" id="RBZV01000002">
    <property type="protein sequence ID" value="RKP50411.1"/>
    <property type="molecule type" value="Genomic_DNA"/>
</dbReference>
<accession>A0A494XKZ7</accession>
<proteinExistence type="predicted"/>
<dbReference type="InterPro" id="IPR043733">
    <property type="entry name" value="DUF5677"/>
</dbReference>